<evidence type="ECO:0000313" key="4">
    <source>
        <dbReference type="Proteomes" id="UP001606134"/>
    </source>
</evidence>
<evidence type="ECO:0000256" key="1">
    <source>
        <dbReference type="SAM" id="Phobius"/>
    </source>
</evidence>
<dbReference type="EMBL" id="JBIGIC010000016">
    <property type="protein sequence ID" value="MFG6489958.1"/>
    <property type="molecule type" value="Genomic_DNA"/>
</dbReference>
<evidence type="ECO:0000259" key="2">
    <source>
        <dbReference type="Pfam" id="PF22588"/>
    </source>
</evidence>
<dbReference type="Gene3D" id="3.30.450.20">
    <property type="entry name" value="PAS domain"/>
    <property type="match status" value="2"/>
</dbReference>
<comment type="caution">
    <text evidence="3">The sequence shown here is derived from an EMBL/GenBank/DDBJ whole genome shotgun (WGS) entry which is preliminary data.</text>
</comment>
<feature type="domain" description="Histidine kinase-like sensor" evidence="2">
    <location>
        <begin position="193"/>
        <end position="275"/>
    </location>
</feature>
<proteinExistence type="predicted"/>
<gene>
    <name evidence="3" type="ORF">ACG04R_24995</name>
</gene>
<dbReference type="CDD" id="cd12915">
    <property type="entry name" value="PDC2_DGC_like"/>
    <property type="match status" value="1"/>
</dbReference>
<sequence>MLSRSSTRLPRLRRRLILGNLAVLAAFVLIGALVFDRSHRTREASARQTALNLAHALGQNMGAGFRQVDDGLQALLKRLDDLQAKGTPPPNEVARAAENERARLPAVEALRVTDASGLVLNPGDRPAISMADRDYFQAARAAPAQMVVSEPQRGRIVGGWGLVLARARTGADGKFAGIVYASIKTERLREELKHADVGPQGAATLRSRSLQLITRYAPRDPDPEAGIGTSKVSRPLLASLAQDAARGSFVSRTALDGVERVTAYEAVPGYPMLLLVGLATEDSRTAWHRETGLVAAGLLLVQALLAWGSVVIYRRARPD</sequence>
<feature type="transmembrane region" description="Helical" evidence="1">
    <location>
        <begin position="293"/>
        <end position="313"/>
    </location>
</feature>
<keyword evidence="4" id="KW-1185">Reference proteome</keyword>
<dbReference type="RefSeq" id="WP_394416578.1">
    <property type="nucleotide sequence ID" value="NZ_JBIGIC010000016.1"/>
</dbReference>
<organism evidence="3 4">
    <name type="scientific">Pelomonas candidula</name>
    <dbReference type="NCBI Taxonomy" id="3299025"/>
    <lineage>
        <taxon>Bacteria</taxon>
        <taxon>Pseudomonadati</taxon>
        <taxon>Pseudomonadota</taxon>
        <taxon>Betaproteobacteria</taxon>
        <taxon>Burkholderiales</taxon>
        <taxon>Sphaerotilaceae</taxon>
        <taxon>Roseateles</taxon>
    </lineage>
</organism>
<name>A0ABW7HJ61_9BURK</name>
<dbReference type="Proteomes" id="UP001606134">
    <property type="component" value="Unassembled WGS sequence"/>
</dbReference>
<keyword evidence="1" id="KW-1133">Transmembrane helix</keyword>
<protein>
    <recommendedName>
        <fullName evidence="2">Histidine kinase-like sensor domain-containing protein</fullName>
    </recommendedName>
</protein>
<evidence type="ECO:0000313" key="3">
    <source>
        <dbReference type="EMBL" id="MFG6489958.1"/>
    </source>
</evidence>
<dbReference type="Pfam" id="PF22588">
    <property type="entry name" value="dCache_1_like"/>
    <property type="match status" value="1"/>
</dbReference>
<reference evidence="3 4" key="1">
    <citation type="submission" date="2024-08" db="EMBL/GenBank/DDBJ databases">
        <authorList>
            <person name="Lu H."/>
        </authorList>
    </citation>
    <scope>NUCLEOTIDE SEQUENCE [LARGE SCALE GENOMIC DNA]</scope>
    <source>
        <strain evidence="3 4">BYS78W</strain>
    </source>
</reference>
<dbReference type="CDD" id="cd12914">
    <property type="entry name" value="PDC1_DGC_like"/>
    <property type="match status" value="1"/>
</dbReference>
<keyword evidence="1" id="KW-0812">Transmembrane</keyword>
<feature type="transmembrane region" description="Helical" evidence="1">
    <location>
        <begin position="16"/>
        <end position="35"/>
    </location>
</feature>
<accession>A0ABW7HJ61</accession>
<dbReference type="InterPro" id="IPR054327">
    <property type="entry name" value="His-kinase-like_sensor"/>
</dbReference>
<keyword evidence="1" id="KW-0472">Membrane</keyword>